<keyword evidence="9" id="KW-0573">Peptidoglycan synthesis</keyword>
<comment type="pathway">
    <text evidence="1">Cell wall biogenesis; peptidoglycan biosynthesis.</text>
</comment>
<reference evidence="19 20" key="1">
    <citation type="submission" date="2018-03" db="EMBL/GenBank/DDBJ databases">
        <title>Genome sequence of Clostridium liquoris DSM 100320.</title>
        <authorList>
            <person name="Poehlein A."/>
            <person name="Daniel R."/>
        </authorList>
    </citation>
    <scope>NUCLEOTIDE SEQUENCE [LARGE SCALE GENOMIC DNA]</scope>
    <source>
        <strain evidence="19 20">DSM 100320</strain>
    </source>
</reference>
<dbReference type="InterPro" id="IPR001967">
    <property type="entry name" value="Peptidase_S11_N"/>
</dbReference>
<evidence type="ECO:0000256" key="12">
    <source>
        <dbReference type="PIRSR" id="PIRSR618044-1"/>
    </source>
</evidence>
<feature type="domain" description="Peptidase S11 D-alanyl-D-alanine carboxypeptidase A N-terminal" evidence="17">
    <location>
        <begin position="29"/>
        <end position="259"/>
    </location>
</feature>
<evidence type="ECO:0000259" key="17">
    <source>
        <dbReference type="Pfam" id="PF00768"/>
    </source>
</evidence>
<gene>
    <name evidence="19" type="primary">dacB_2</name>
    <name evidence="19" type="ORF">CLLI_24530</name>
</gene>
<evidence type="ECO:0000256" key="6">
    <source>
        <dbReference type="ARBA" id="ARBA00022729"/>
    </source>
</evidence>
<evidence type="ECO:0000313" key="19">
    <source>
        <dbReference type="EMBL" id="PRR77282.1"/>
    </source>
</evidence>
<evidence type="ECO:0000256" key="3">
    <source>
        <dbReference type="ARBA" id="ARBA00012448"/>
    </source>
</evidence>
<evidence type="ECO:0000256" key="5">
    <source>
        <dbReference type="ARBA" id="ARBA00022670"/>
    </source>
</evidence>
<dbReference type="RefSeq" id="WP_106064492.1">
    <property type="nucleotide sequence ID" value="NZ_PVXO01000066.1"/>
</dbReference>
<dbReference type="GO" id="GO:0008360">
    <property type="term" value="P:regulation of cell shape"/>
    <property type="evidence" value="ECO:0007669"/>
    <property type="project" value="UniProtKB-KW"/>
</dbReference>
<dbReference type="PANTHER" id="PTHR21581:SF33">
    <property type="entry name" value="D-ALANYL-D-ALANINE CARBOXYPEPTIDASE DACB"/>
    <property type="match status" value="1"/>
</dbReference>
<feature type="chain" id="PRO_5015618103" description="serine-type D-Ala-D-Ala carboxypeptidase" evidence="16">
    <location>
        <begin position="26"/>
        <end position="408"/>
    </location>
</feature>
<dbReference type="EC" id="3.4.16.4" evidence="3"/>
<keyword evidence="4 19" id="KW-0121">Carboxypeptidase</keyword>
<evidence type="ECO:0000256" key="11">
    <source>
        <dbReference type="ARBA" id="ARBA00034000"/>
    </source>
</evidence>
<feature type="binding site" evidence="13">
    <location>
        <position position="229"/>
    </location>
    <ligand>
        <name>substrate</name>
    </ligand>
</feature>
<evidence type="ECO:0000256" key="9">
    <source>
        <dbReference type="ARBA" id="ARBA00022984"/>
    </source>
</evidence>
<feature type="transmembrane region" description="Helical" evidence="15">
    <location>
        <begin position="381"/>
        <end position="399"/>
    </location>
</feature>
<dbReference type="GO" id="GO:0009002">
    <property type="term" value="F:serine-type D-Ala-D-Ala carboxypeptidase activity"/>
    <property type="evidence" value="ECO:0007669"/>
    <property type="project" value="UniProtKB-EC"/>
</dbReference>
<sequence length="408" mass="45092">MRKLCIFLLSLLFVYSINLNTTVKAQGVPPKVSADGAVLMDAATGKILYGKNMDKPYPPASTTKIMTALLTLERCNLDDVVVVGKNPPLADGSKIYINEGEQFKVKDLLYALLLASANDCAEALAEHISGSNEQFAKLMNERAKELGCTDTNFVNPNGLYNDKHRTSAKDLALIMRELVKHPEYTKIATTPSYKIPPTNKSKEARPLWNGNKLVQKSSIYYFSGCEGGKTGYTVQSDHSYVASATRNGQRLIVALMHDKNKTFFPDSINLFNYGYNNFQLVKMYSKGDVVTNYSEKGLNIKLLAGEDFYYVKDKNDAAKATLKIENKDLSSLSFKNGDNVLNASVTLKGAPIENLKLLSDSDHIVNISTAYQSMTNNVGKVITAMVSVVIPIIIITFIIRRIKLRANN</sequence>
<dbReference type="InterPro" id="IPR018044">
    <property type="entry name" value="Peptidase_S11"/>
</dbReference>
<evidence type="ECO:0000259" key="18">
    <source>
        <dbReference type="Pfam" id="PF07943"/>
    </source>
</evidence>
<keyword evidence="15" id="KW-0472">Membrane</keyword>
<keyword evidence="8" id="KW-0133">Cell shape</keyword>
<dbReference type="Pfam" id="PF07943">
    <property type="entry name" value="PBP5_C"/>
    <property type="match status" value="1"/>
</dbReference>
<keyword evidence="15" id="KW-0812">Transmembrane</keyword>
<keyword evidence="20" id="KW-1185">Reference proteome</keyword>
<protein>
    <recommendedName>
        <fullName evidence="3">serine-type D-Ala-D-Ala carboxypeptidase</fullName>
        <ecNumber evidence="3">3.4.16.4</ecNumber>
    </recommendedName>
</protein>
<dbReference type="GO" id="GO:0006508">
    <property type="term" value="P:proteolysis"/>
    <property type="evidence" value="ECO:0007669"/>
    <property type="project" value="UniProtKB-KW"/>
</dbReference>
<evidence type="ECO:0000256" key="10">
    <source>
        <dbReference type="ARBA" id="ARBA00023316"/>
    </source>
</evidence>
<dbReference type="UniPathway" id="UPA00219"/>
<dbReference type="PANTHER" id="PTHR21581">
    <property type="entry name" value="D-ALANYL-D-ALANINE CARBOXYPEPTIDASE"/>
    <property type="match status" value="1"/>
</dbReference>
<dbReference type="Gene3D" id="3.40.710.10">
    <property type="entry name" value="DD-peptidase/beta-lactamase superfamily"/>
    <property type="match status" value="1"/>
</dbReference>
<dbReference type="GO" id="GO:0009252">
    <property type="term" value="P:peptidoglycan biosynthetic process"/>
    <property type="evidence" value="ECO:0007669"/>
    <property type="project" value="UniProtKB-UniPathway"/>
</dbReference>
<evidence type="ECO:0000313" key="20">
    <source>
        <dbReference type="Proteomes" id="UP000239706"/>
    </source>
</evidence>
<feature type="domain" description="Peptidase S11 D-Ala-D-Ala carboxypeptidase A C-terminal" evidence="18">
    <location>
        <begin position="278"/>
        <end position="362"/>
    </location>
</feature>
<accession>A0A2T0B109</accession>
<evidence type="ECO:0000256" key="2">
    <source>
        <dbReference type="ARBA" id="ARBA00007164"/>
    </source>
</evidence>
<name>A0A2T0B109_9CLOT</name>
<evidence type="ECO:0000256" key="15">
    <source>
        <dbReference type="SAM" id="Phobius"/>
    </source>
</evidence>
<dbReference type="InterPro" id="IPR012907">
    <property type="entry name" value="Peptidase_S11_C"/>
</dbReference>
<dbReference type="OrthoDB" id="9791132at2"/>
<dbReference type="EMBL" id="PVXO01000066">
    <property type="protein sequence ID" value="PRR77282.1"/>
    <property type="molecule type" value="Genomic_DNA"/>
</dbReference>
<dbReference type="SUPFAM" id="SSF56601">
    <property type="entry name" value="beta-lactamase/transpeptidase-like"/>
    <property type="match status" value="1"/>
</dbReference>
<dbReference type="GO" id="GO:0071555">
    <property type="term" value="P:cell wall organization"/>
    <property type="evidence" value="ECO:0007669"/>
    <property type="project" value="UniProtKB-KW"/>
</dbReference>
<evidence type="ECO:0000256" key="8">
    <source>
        <dbReference type="ARBA" id="ARBA00022960"/>
    </source>
</evidence>
<dbReference type="Pfam" id="PF00768">
    <property type="entry name" value="Peptidase_S11"/>
    <property type="match status" value="1"/>
</dbReference>
<comment type="caution">
    <text evidence="19">The sequence shown here is derived from an EMBL/GenBank/DDBJ whole genome shotgun (WGS) entry which is preliminary data.</text>
</comment>
<dbReference type="AlphaFoldDB" id="A0A2T0B109"/>
<keyword evidence="15" id="KW-1133">Transmembrane helix</keyword>
<keyword evidence="7 19" id="KW-0378">Hydrolase</keyword>
<organism evidence="19 20">
    <name type="scientific">Clostridium liquoris</name>
    <dbReference type="NCBI Taxonomy" id="1289519"/>
    <lineage>
        <taxon>Bacteria</taxon>
        <taxon>Bacillati</taxon>
        <taxon>Bacillota</taxon>
        <taxon>Clostridia</taxon>
        <taxon>Eubacteriales</taxon>
        <taxon>Clostridiaceae</taxon>
        <taxon>Clostridium</taxon>
    </lineage>
</organism>
<evidence type="ECO:0000256" key="7">
    <source>
        <dbReference type="ARBA" id="ARBA00022801"/>
    </source>
</evidence>
<keyword evidence="10" id="KW-0961">Cell wall biogenesis/degradation</keyword>
<feature type="signal peptide" evidence="16">
    <location>
        <begin position="1"/>
        <end position="25"/>
    </location>
</feature>
<keyword evidence="6 16" id="KW-0732">Signal</keyword>
<feature type="active site" description="Acyl-ester intermediate" evidence="12">
    <location>
        <position position="61"/>
    </location>
</feature>
<feature type="active site" description="Acyl-ester intermediate" evidence="12">
    <location>
        <position position="64"/>
    </location>
</feature>
<dbReference type="PRINTS" id="PR00725">
    <property type="entry name" value="DADACBPTASE1"/>
</dbReference>
<evidence type="ECO:0000256" key="14">
    <source>
        <dbReference type="RuleBase" id="RU004016"/>
    </source>
</evidence>
<comment type="catalytic activity">
    <reaction evidence="11">
        <text>Preferential cleavage: (Ac)2-L-Lys-D-Ala-|-D-Ala. Also transpeptidation of peptidyl-alanyl moieties that are N-acyl substituents of D-alanine.</text>
        <dbReference type="EC" id="3.4.16.4"/>
    </reaction>
</comment>
<keyword evidence="5" id="KW-0645">Protease</keyword>
<evidence type="ECO:0000256" key="1">
    <source>
        <dbReference type="ARBA" id="ARBA00004752"/>
    </source>
</evidence>
<evidence type="ECO:0000256" key="4">
    <source>
        <dbReference type="ARBA" id="ARBA00022645"/>
    </source>
</evidence>
<evidence type="ECO:0000256" key="16">
    <source>
        <dbReference type="SAM" id="SignalP"/>
    </source>
</evidence>
<dbReference type="InterPro" id="IPR012338">
    <property type="entry name" value="Beta-lactam/transpept-like"/>
</dbReference>
<dbReference type="Proteomes" id="UP000239706">
    <property type="component" value="Unassembled WGS sequence"/>
</dbReference>
<comment type="similarity">
    <text evidence="2 14">Belongs to the peptidase S11 family.</text>
</comment>
<evidence type="ECO:0000256" key="13">
    <source>
        <dbReference type="PIRSR" id="PIRSR618044-2"/>
    </source>
</evidence>
<proteinExistence type="inferred from homology"/>
<feature type="active site" evidence="12">
    <location>
        <position position="116"/>
    </location>
</feature>